<feature type="transmembrane region" description="Helical" evidence="1">
    <location>
        <begin position="12"/>
        <end position="29"/>
    </location>
</feature>
<reference evidence="2 3" key="1">
    <citation type="submission" date="2020-08" db="EMBL/GenBank/DDBJ databases">
        <title>A Genomic Blueprint of the Chicken Gut Microbiome.</title>
        <authorList>
            <person name="Gilroy R."/>
            <person name="Ravi A."/>
            <person name="Getino M."/>
            <person name="Pursley I."/>
            <person name="Horton D.L."/>
            <person name="Alikhan N.-F."/>
            <person name="Baker D."/>
            <person name="Gharbi K."/>
            <person name="Hall N."/>
            <person name="Watson M."/>
            <person name="Adriaenssens E.M."/>
            <person name="Foster-Nyarko E."/>
            <person name="Jarju S."/>
            <person name="Secka A."/>
            <person name="Antonio M."/>
            <person name="Oren A."/>
            <person name="Chaudhuri R."/>
            <person name="La Ragione R.M."/>
            <person name="Hildebrand F."/>
            <person name="Pallen M.J."/>
        </authorList>
    </citation>
    <scope>NUCLEOTIDE SEQUENCE [LARGE SCALE GENOMIC DNA]</scope>
    <source>
        <strain evidence="2 3">Sa1YVA5</strain>
    </source>
</reference>
<keyword evidence="1" id="KW-1133">Transmembrane helix</keyword>
<feature type="transmembrane region" description="Helical" evidence="1">
    <location>
        <begin position="99"/>
        <end position="119"/>
    </location>
</feature>
<gene>
    <name evidence="2" type="ORF">H9627_07905</name>
</gene>
<keyword evidence="3" id="KW-1185">Reference proteome</keyword>
<keyword evidence="1" id="KW-0812">Transmembrane</keyword>
<name>A0A8I0HP68_9CORY</name>
<dbReference type="AlphaFoldDB" id="A0A8I0HP68"/>
<dbReference type="Proteomes" id="UP000650224">
    <property type="component" value="Unassembled WGS sequence"/>
</dbReference>
<feature type="transmembrane region" description="Helical" evidence="1">
    <location>
        <begin position="126"/>
        <end position="146"/>
    </location>
</feature>
<keyword evidence="1" id="KW-0472">Membrane</keyword>
<organism evidence="2 3">
    <name type="scientific">Corynebacterium gallinarum</name>
    <dbReference type="NCBI Taxonomy" id="2762214"/>
    <lineage>
        <taxon>Bacteria</taxon>
        <taxon>Bacillati</taxon>
        <taxon>Actinomycetota</taxon>
        <taxon>Actinomycetes</taxon>
        <taxon>Mycobacteriales</taxon>
        <taxon>Corynebacteriaceae</taxon>
        <taxon>Corynebacterium</taxon>
    </lineage>
</organism>
<feature type="transmembrane region" description="Helical" evidence="1">
    <location>
        <begin position="166"/>
        <end position="187"/>
    </location>
</feature>
<comment type="caution">
    <text evidence="2">The sequence shown here is derived from an EMBL/GenBank/DDBJ whole genome shotgun (WGS) entry which is preliminary data.</text>
</comment>
<feature type="transmembrane region" description="Helical" evidence="1">
    <location>
        <begin position="74"/>
        <end position="93"/>
    </location>
</feature>
<protein>
    <submittedName>
        <fullName evidence="2">Phosphoesterase</fullName>
    </submittedName>
</protein>
<accession>A0A8I0HP68</accession>
<dbReference type="EMBL" id="JACSPR010000004">
    <property type="protein sequence ID" value="MBD8030246.1"/>
    <property type="molecule type" value="Genomic_DNA"/>
</dbReference>
<evidence type="ECO:0000313" key="2">
    <source>
        <dbReference type="EMBL" id="MBD8030246.1"/>
    </source>
</evidence>
<dbReference type="RefSeq" id="WP_191733453.1">
    <property type="nucleotide sequence ID" value="NZ_JACSPR010000004.1"/>
</dbReference>
<proteinExistence type="predicted"/>
<feature type="transmembrane region" description="Helical" evidence="1">
    <location>
        <begin position="35"/>
        <end position="54"/>
    </location>
</feature>
<evidence type="ECO:0000313" key="3">
    <source>
        <dbReference type="Proteomes" id="UP000650224"/>
    </source>
</evidence>
<evidence type="ECO:0000256" key="1">
    <source>
        <dbReference type="SAM" id="Phobius"/>
    </source>
</evidence>
<sequence length="189" mass="20624">MTAEQLARAISELFAPWILNIGFFVVLGASTSSWAPALTAAVGTGLVPMLLIVLLMRMGRVGDHHITARDQRGLVYVGIFLCVLALVAALAWLDTPRLIWVGVFSALVFLVIFGLVTLRIKASVHVGLWVCLIVFLSLTVSSWWWLGLLFTPVTAWARIRIDHHTMAEVIVGIVTGAVVTVVCYLVFLA</sequence>